<accession>A0A386AZ28</accession>
<evidence type="ECO:0000256" key="4">
    <source>
        <dbReference type="ARBA" id="ARBA00035295"/>
    </source>
</evidence>
<keyword evidence="3" id="KW-0687">Ribonucleoprotein</keyword>
<organism evidence="5">
    <name type="scientific">Halimeda minima</name>
    <dbReference type="NCBI Taxonomy" id="170427"/>
    <lineage>
        <taxon>Eukaryota</taxon>
        <taxon>Viridiplantae</taxon>
        <taxon>Chlorophyta</taxon>
        <taxon>core chlorophytes</taxon>
        <taxon>Ulvophyceae</taxon>
        <taxon>TCBD clade</taxon>
        <taxon>Bryopsidales</taxon>
        <taxon>Halimedineae</taxon>
        <taxon>Halimedaceae</taxon>
        <taxon>Halimedeae</taxon>
        <taxon>Halimeda</taxon>
    </lineage>
</organism>
<reference evidence="5" key="2">
    <citation type="journal article" date="2019" name="Mol. Phylogenet. Evol.">
        <title>Reassessment of the classification of bryopsidales (chlorophyta) based on chloroplast phylogenomic analyses.</title>
        <authorList>
            <person name="Cremen M.C."/>
            <person name="Leliaert F."/>
            <person name="West J."/>
            <person name="Lam D.W."/>
            <person name="Shimada S."/>
            <person name="Lopez-Bautista J.M."/>
            <person name="Verbruggen H."/>
        </authorList>
    </citation>
    <scope>NUCLEOTIDE SEQUENCE</scope>
</reference>
<evidence type="ECO:0000256" key="1">
    <source>
        <dbReference type="ARBA" id="ARBA00007698"/>
    </source>
</evidence>
<evidence type="ECO:0000313" key="5">
    <source>
        <dbReference type="EMBL" id="AYC64695.1"/>
    </source>
</evidence>
<keyword evidence="5" id="KW-0150">Chloroplast</keyword>
<sequence length="68" mass="8583">MCKLFMHLHHYHSFHGRRLRRRYFRKIWISRINAKVRQFGLNYNCFISKNKKINRKILAQLIVYDYQL</sequence>
<reference evidence="5" key="1">
    <citation type="submission" date="2018-07" db="EMBL/GenBank/DDBJ databases">
        <authorList>
            <person name="Quirk P.G."/>
            <person name="Krulwich T.A."/>
        </authorList>
    </citation>
    <scope>NUCLEOTIDE SEQUENCE</scope>
</reference>
<dbReference type="GO" id="GO:0005840">
    <property type="term" value="C:ribosome"/>
    <property type="evidence" value="ECO:0007669"/>
    <property type="project" value="UniProtKB-KW"/>
</dbReference>
<keyword evidence="5" id="KW-0934">Plastid</keyword>
<dbReference type="InterPro" id="IPR005813">
    <property type="entry name" value="Ribosomal_bL20"/>
</dbReference>
<dbReference type="EMBL" id="MH591101">
    <property type="protein sequence ID" value="AYC64695.1"/>
    <property type="molecule type" value="Genomic_DNA"/>
</dbReference>
<dbReference type="Pfam" id="PF00453">
    <property type="entry name" value="Ribosomal_L20"/>
    <property type="match status" value="1"/>
</dbReference>
<name>A0A386AZ28_9CHLO</name>
<keyword evidence="2 5" id="KW-0689">Ribosomal protein</keyword>
<proteinExistence type="inferred from homology"/>
<dbReference type="GO" id="GO:0019843">
    <property type="term" value="F:rRNA binding"/>
    <property type="evidence" value="ECO:0007669"/>
    <property type="project" value="InterPro"/>
</dbReference>
<geneLocation type="chloroplast" evidence="5"/>
<evidence type="ECO:0000256" key="2">
    <source>
        <dbReference type="ARBA" id="ARBA00022980"/>
    </source>
</evidence>
<dbReference type="SUPFAM" id="SSF74731">
    <property type="entry name" value="Ribosomal protein L20"/>
    <property type="match status" value="1"/>
</dbReference>
<gene>
    <name evidence="5" type="primary">rpl20</name>
</gene>
<evidence type="ECO:0000256" key="3">
    <source>
        <dbReference type="ARBA" id="ARBA00023274"/>
    </source>
</evidence>
<dbReference type="PANTHER" id="PTHR10986">
    <property type="entry name" value="39S RIBOSOMAL PROTEIN L20"/>
    <property type="match status" value="1"/>
</dbReference>
<dbReference type="AlphaFoldDB" id="A0A386AZ28"/>
<dbReference type="GO" id="GO:0006412">
    <property type="term" value="P:translation"/>
    <property type="evidence" value="ECO:0007669"/>
    <property type="project" value="InterPro"/>
</dbReference>
<dbReference type="GO" id="GO:0003735">
    <property type="term" value="F:structural constituent of ribosome"/>
    <property type="evidence" value="ECO:0007669"/>
    <property type="project" value="InterPro"/>
</dbReference>
<dbReference type="InterPro" id="IPR035566">
    <property type="entry name" value="Ribosomal_protein_bL20_C"/>
</dbReference>
<protein>
    <recommendedName>
        <fullName evidence="4">Large ribosomal subunit protein bL20c</fullName>
    </recommendedName>
</protein>
<dbReference type="Gene3D" id="1.10.1900.20">
    <property type="entry name" value="Ribosomal protein L20"/>
    <property type="match status" value="1"/>
</dbReference>
<dbReference type="GO" id="GO:1990904">
    <property type="term" value="C:ribonucleoprotein complex"/>
    <property type="evidence" value="ECO:0007669"/>
    <property type="project" value="UniProtKB-KW"/>
</dbReference>
<comment type="similarity">
    <text evidence="1">Belongs to the bacterial ribosomal protein bL20 family.</text>
</comment>